<organism evidence="10 11">
    <name type="scientific">Marinobacterium halophilum</name>
    <dbReference type="NCBI Taxonomy" id="267374"/>
    <lineage>
        <taxon>Bacteria</taxon>
        <taxon>Pseudomonadati</taxon>
        <taxon>Pseudomonadota</taxon>
        <taxon>Gammaproteobacteria</taxon>
        <taxon>Oceanospirillales</taxon>
        <taxon>Oceanospirillaceae</taxon>
        <taxon>Marinobacterium</taxon>
    </lineage>
</organism>
<dbReference type="InterPro" id="IPR011530">
    <property type="entry name" value="rRNA_adenine_dimethylase"/>
</dbReference>
<evidence type="ECO:0000259" key="9">
    <source>
        <dbReference type="SMART" id="SM00650"/>
    </source>
</evidence>
<dbReference type="Gene3D" id="1.10.8.100">
    <property type="entry name" value="Ribosomal RNA adenine dimethylase-like, domain 2"/>
    <property type="match status" value="1"/>
</dbReference>
<name>A0A2P8EYK7_9GAMM</name>
<evidence type="ECO:0000256" key="7">
    <source>
        <dbReference type="HAMAP-Rule" id="MF_00607"/>
    </source>
</evidence>
<feature type="domain" description="Ribosomal RNA adenine methylase transferase N-terminal" evidence="9">
    <location>
        <begin position="24"/>
        <end position="198"/>
    </location>
</feature>
<evidence type="ECO:0000256" key="1">
    <source>
        <dbReference type="ARBA" id="ARBA00022490"/>
    </source>
</evidence>
<feature type="binding site" evidence="7 8">
    <location>
        <position position="92"/>
    </location>
    <ligand>
        <name>S-adenosyl-L-methionine</name>
        <dbReference type="ChEBI" id="CHEBI:59789"/>
    </ligand>
</feature>
<dbReference type="RefSeq" id="WP_106591206.1">
    <property type="nucleotide sequence ID" value="NZ_PYGI01000007.1"/>
</dbReference>
<dbReference type="InterPro" id="IPR023165">
    <property type="entry name" value="rRNA_Ade_diMease-like_C"/>
</dbReference>
<comment type="similarity">
    <text evidence="7">Belongs to the class I-like SAM-binding methyltransferase superfamily. rRNA adenine N(6)-methyltransferase family. RsmA subfamily.</text>
</comment>
<dbReference type="InterPro" id="IPR001737">
    <property type="entry name" value="KsgA/Erm"/>
</dbReference>
<evidence type="ECO:0000256" key="5">
    <source>
        <dbReference type="ARBA" id="ARBA00022691"/>
    </source>
</evidence>
<dbReference type="PANTHER" id="PTHR11727:SF7">
    <property type="entry name" value="DIMETHYLADENOSINE TRANSFERASE-RELATED"/>
    <property type="match status" value="1"/>
</dbReference>
<evidence type="ECO:0000256" key="2">
    <source>
        <dbReference type="ARBA" id="ARBA00022552"/>
    </source>
</evidence>
<dbReference type="EMBL" id="PYGI01000007">
    <property type="protein sequence ID" value="PSL14557.1"/>
    <property type="molecule type" value="Genomic_DNA"/>
</dbReference>
<feature type="binding site" evidence="7 8">
    <location>
        <position position="66"/>
    </location>
    <ligand>
        <name>S-adenosyl-L-methionine</name>
        <dbReference type="ChEBI" id="CHEBI:59789"/>
    </ligand>
</feature>
<keyword evidence="6 7" id="KW-0694">RNA-binding</keyword>
<evidence type="ECO:0000256" key="4">
    <source>
        <dbReference type="ARBA" id="ARBA00022679"/>
    </source>
</evidence>
<comment type="subcellular location">
    <subcellularLocation>
        <location evidence="7">Cytoplasm</location>
    </subcellularLocation>
</comment>
<dbReference type="PROSITE" id="PS01131">
    <property type="entry name" value="RRNA_A_DIMETH"/>
    <property type="match status" value="1"/>
</dbReference>
<dbReference type="InterPro" id="IPR020598">
    <property type="entry name" value="rRNA_Ade_methylase_Trfase_N"/>
</dbReference>
<dbReference type="Pfam" id="PF00398">
    <property type="entry name" value="RrnaAD"/>
    <property type="match status" value="1"/>
</dbReference>
<gene>
    <name evidence="7" type="primary">rsmA</name>
    <name evidence="7" type="synonym">ksgA</name>
    <name evidence="10" type="ORF">CLV44_1078</name>
</gene>
<feature type="binding site" evidence="7 8">
    <location>
        <position position="113"/>
    </location>
    <ligand>
        <name>S-adenosyl-L-methionine</name>
        <dbReference type="ChEBI" id="CHEBI:59789"/>
    </ligand>
</feature>
<dbReference type="SUPFAM" id="SSF53335">
    <property type="entry name" value="S-adenosyl-L-methionine-dependent methyltransferases"/>
    <property type="match status" value="1"/>
</dbReference>
<dbReference type="EC" id="2.1.1.182" evidence="7"/>
<dbReference type="CDD" id="cd02440">
    <property type="entry name" value="AdoMet_MTases"/>
    <property type="match status" value="1"/>
</dbReference>
<keyword evidence="3 7" id="KW-0489">Methyltransferase</keyword>
<feature type="binding site" evidence="7 8">
    <location>
        <position position="19"/>
    </location>
    <ligand>
        <name>S-adenosyl-L-methionine</name>
        <dbReference type="ChEBI" id="CHEBI:59789"/>
    </ligand>
</feature>
<evidence type="ECO:0000256" key="3">
    <source>
        <dbReference type="ARBA" id="ARBA00022603"/>
    </source>
</evidence>
<dbReference type="PANTHER" id="PTHR11727">
    <property type="entry name" value="DIMETHYLADENOSINE TRANSFERASE"/>
    <property type="match status" value="1"/>
</dbReference>
<sequence length="277" mass="30949">MSKKPVGHKARKRFGQNFLHDQGVIGRIIRAISPKPTQHMVEIGPGLGALTEELLSACDGHLDAVELDRDLVPILRTQFFRYADTFAIHEADALKFDFASLKQDERPLRIVGNLPYNISTPLIFHLLSFNGLIHDMHFMLQKEVVDRLAAGPGDNHYGRLGIMAQYYCRVEPLFIVPPEAFSPAPKVDSAIVRLVPYTEPPIPAKDVRQLQNVVRTAFGQRRKTLRNNLKPLIDAERLQQLGIDPGLRPERLTLAQFVAISDALTDAAANTPPCEPN</sequence>
<keyword evidence="4 7" id="KW-0808">Transferase</keyword>
<dbReference type="SMART" id="SM00650">
    <property type="entry name" value="rADc"/>
    <property type="match status" value="1"/>
</dbReference>
<feature type="binding site" evidence="7 8">
    <location>
        <position position="44"/>
    </location>
    <ligand>
        <name>S-adenosyl-L-methionine</name>
        <dbReference type="ChEBI" id="CHEBI:59789"/>
    </ligand>
</feature>
<evidence type="ECO:0000313" key="10">
    <source>
        <dbReference type="EMBL" id="PSL14557.1"/>
    </source>
</evidence>
<evidence type="ECO:0000313" key="11">
    <source>
        <dbReference type="Proteomes" id="UP000242133"/>
    </source>
</evidence>
<comment type="caution">
    <text evidence="10">The sequence shown here is derived from an EMBL/GenBank/DDBJ whole genome shotgun (WGS) entry which is preliminary data.</text>
</comment>
<dbReference type="HAMAP" id="MF_00607">
    <property type="entry name" value="16SrRNA_methyltr_A"/>
    <property type="match status" value="1"/>
</dbReference>
<dbReference type="PROSITE" id="PS51689">
    <property type="entry name" value="SAM_RNA_A_N6_MT"/>
    <property type="match status" value="1"/>
</dbReference>
<dbReference type="AlphaFoldDB" id="A0A2P8EYK7"/>
<dbReference type="GO" id="GO:0052908">
    <property type="term" value="F:16S rRNA (adenine(1518)-N(6)/adenine(1519)-N(6))-dimethyltransferase activity"/>
    <property type="evidence" value="ECO:0007669"/>
    <property type="project" value="UniProtKB-EC"/>
</dbReference>
<dbReference type="FunFam" id="1.10.8.100:FF:000001">
    <property type="entry name" value="Ribosomal RNA small subunit methyltransferase A"/>
    <property type="match status" value="1"/>
</dbReference>
<feature type="binding site" evidence="7 8">
    <location>
        <position position="17"/>
    </location>
    <ligand>
        <name>S-adenosyl-L-methionine</name>
        <dbReference type="ChEBI" id="CHEBI:59789"/>
    </ligand>
</feature>
<comment type="function">
    <text evidence="7">Specifically dimethylates two adjacent adenosines (A1518 and A1519) in the loop of a conserved hairpin near the 3'-end of 16S rRNA in the 30S particle. May play a critical role in biogenesis of 30S subunits.</text>
</comment>
<accession>A0A2P8EYK7</accession>
<dbReference type="GO" id="GO:0003723">
    <property type="term" value="F:RNA binding"/>
    <property type="evidence" value="ECO:0007669"/>
    <property type="project" value="UniProtKB-UniRule"/>
</dbReference>
<dbReference type="Proteomes" id="UP000242133">
    <property type="component" value="Unassembled WGS sequence"/>
</dbReference>
<dbReference type="GO" id="GO:0005829">
    <property type="term" value="C:cytosol"/>
    <property type="evidence" value="ECO:0007669"/>
    <property type="project" value="TreeGrafter"/>
</dbReference>
<evidence type="ECO:0000256" key="6">
    <source>
        <dbReference type="ARBA" id="ARBA00022884"/>
    </source>
</evidence>
<protein>
    <recommendedName>
        <fullName evidence="7">Ribosomal RNA small subunit methyltransferase A</fullName>
        <ecNumber evidence="7">2.1.1.182</ecNumber>
    </recommendedName>
    <alternativeName>
        <fullName evidence="7">16S rRNA (adenine(1518)-N(6)/adenine(1519)-N(6))-dimethyltransferase</fullName>
    </alternativeName>
    <alternativeName>
        <fullName evidence="7">16S rRNA dimethyladenosine transferase</fullName>
    </alternativeName>
    <alternativeName>
        <fullName evidence="7">16S rRNA dimethylase</fullName>
    </alternativeName>
    <alternativeName>
        <fullName evidence="7">S-adenosylmethionine-6-N', N'-adenosyl(rRNA) dimethyltransferase</fullName>
    </alternativeName>
</protein>
<dbReference type="InterPro" id="IPR029063">
    <property type="entry name" value="SAM-dependent_MTases_sf"/>
</dbReference>
<keyword evidence="11" id="KW-1185">Reference proteome</keyword>
<dbReference type="NCBIfam" id="TIGR00755">
    <property type="entry name" value="ksgA"/>
    <property type="match status" value="1"/>
</dbReference>
<keyword evidence="2 7" id="KW-0698">rRNA processing</keyword>
<dbReference type="Gene3D" id="3.40.50.150">
    <property type="entry name" value="Vaccinia Virus protein VP39"/>
    <property type="match status" value="1"/>
</dbReference>
<keyword evidence="1 7" id="KW-0963">Cytoplasm</keyword>
<dbReference type="OrthoDB" id="9814755at2"/>
<evidence type="ECO:0000256" key="8">
    <source>
        <dbReference type="PROSITE-ProRule" id="PRU01026"/>
    </source>
</evidence>
<comment type="catalytic activity">
    <reaction evidence="7">
        <text>adenosine(1518)/adenosine(1519) in 16S rRNA + 4 S-adenosyl-L-methionine = N(6)-dimethyladenosine(1518)/N(6)-dimethyladenosine(1519) in 16S rRNA + 4 S-adenosyl-L-homocysteine + 4 H(+)</text>
        <dbReference type="Rhea" id="RHEA:19609"/>
        <dbReference type="Rhea" id="RHEA-COMP:10232"/>
        <dbReference type="Rhea" id="RHEA-COMP:10233"/>
        <dbReference type="ChEBI" id="CHEBI:15378"/>
        <dbReference type="ChEBI" id="CHEBI:57856"/>
        <dbReference type="ChEBI" id="CHEBI:59789"/>
        <dbReference type="ChEBI" id="CHEBI:74411"/>
        <dbReference type="ChEBI" id="CHEBI:74493"/>
        <dbReference type="EC" id="2.1.1.182"/>
    </reaction>
</comment>
<dbReference type="InterPro" id="IPR020596">
    <property type="entry name" value="rRNA_Ade_Mease_Trfase_CS"/>
</dbReference>
<proteinExistence type="inferred from homology"/>
<reference evidence="10 11" key="1">
    <citation type="submission" date="2018-03" db="EMBL/GenBank/DDBJ databases">
        <title>Genomic Encyclopedia of Archaeal and Bacterial Type Strains, Phase II (KMG-II): from individual species to whole genera.</title>
        <authorList>
            <person name="Goeker M."/>
        </authorList>
    </citation>
    <scope>NUCLEOTIDE SEQUENCE [LARGE SCALE GENOMIC DNA]</scope>
    <source>
        <strain evidence="10 11">DSM 17586</strain>
    </source>
</reference>
<keyword evidence="5 7" id="KW-0949">S-adenosyl-L-methionine</keyword>